<dbReference type="AlphaFoldDB" id="A0A1I7DSK2"/>
<name>A0A1I7DSK2_9ENTR</name>
<evidence type="ECO:0000256" key="2">
    <source>
        <dbReference type="ARBA" id="ARBA00022475"/>
    </source>
</evidence>
<reference evidence="7" key="1">
    <citation type="submission" date="2016-10" db="EMBL/GenBank/DDBJ databases">
        <authorList>
            <person name="Varghese N."/>
            <person name="Submissions S."/>
        </authorList>
    </citation>
    <scope>NUCLEOTIDE SEQUENCE [LARGE SCALE GENOMIC DNA]</scope>
    <source>
        <strain evidence="7">Ah-143</strain>
    </source>
</reference>
<dbReference type="InterPro" id="IPR037185">
    <property type="entry name" value="EmrE-like"/>
</dbReference>
<dbReference type="EMBL" id="FPAU01000006">
    <property type="protein sequence ID" value="SFU14678.1"/>
    <property type="molecule type" value="Genomic_DNA"/>
</dbReference>
<protein>
    <submittedName>
        <fullName evidence="6">Uncharacterized protein</fullName>
    </submittedName>
</protein>
<keyword evidence="2" id="KW-1003">Cell membrane</keyword>
<evidence type="ECO:0000256" key="4">
    <source>
        <dbReference type="ARBA" id="ARBA00022989"/>
    </source>
</evidence>
<dbReference type="Proteomes" id="UP000199187">
    <property type="component" value="Unassembled WGS sequence"/>
</dbReference>
<keyword evidence="5" id="KW-0472">Membrane</keyword>
<keyword evidence="7" id="KW-1185">Reference proteome</keyword>
<keyword evidence="3" id="KW-0812">Transmembrane</keyword>
<evidence type="ECO:0000256" key="3">
    <source>
        <dbReference type="ARBA" id="ARBA00022692"/>
    </source>
</evidence>
<sequence>MTRQRQADLFLVLTTMIAASLCYGERLALQKIIGGVLILLAQIGFRWCRVSRLPSKV</sequence>
<evidence type="ECO:0000256" key="5">
    <source>
        <dbReference type="ARBA" id="ARBA00023136"/>
    </source>
</evidence>
<evidence type="ECO:0000313" key="7">
    <source>
        <dbReference type="Proteomes" id="UP000199187"/>
    </source>
</evidence>
<proteinExistence type="predicted"/>
<dbReference type="SUPFAM" id="SSF103481">
    <property type="entry name" value="Multidrug resistance efflux transporter EmrE"/>
    <property type="match status" value="1"/>
</dbReference>
<evidence type="ECO:0000256" key="1">
    <source>
        <dbReference type="ARBA" id="ARBA00004651"/>
    </source>
</evidence>
<evidence type="ECO:0000313" key="6">
    <source>
        <dbReference type="EMBL" id="SFU14678.1"/>
    </source>
</evidence>
<gene>
    <name evidence="6" type="ORF">SAMN05192562_106198</name>
</gene>
<keyword evidence="4" id="KW-1133">Transmembrane helix</keyword>
<organism evidence="6 7">
    <name type="scientific">Kosakonia arachidis</name>
    <dbReference type="NCBI Taxonomy" id="551989"/>
    <lineage>
        <taxon>Bacteria</taxon>
        <taxon>Pseudomonadati</taxon>
        <taxon>Pseudomonadota</taxon>
        <taxon>Gammaproteobacteria</taxon>
        <taxon>Enterobacterales</taxon>
        <taxon>Enterobacteriaceae</taxon>
        <taxon>Kosakonia</taxon>
    </lineage>
</organism>
<accession>A0A1I7DSK2</accession>
<comment type="subcellular location">
    <subcellularLocation>
        <location evidence="1">Cell membrane</location>
        <topology evidence="1">Multi-pass membrane protein</topology>
    </subcellularLocation>
</comment>